<dbReference type="RefSeq" id="WP_346058764.1">
    <property type="nucleotide sequence ID" value="NZ_BAAAVQ010000005.1"/>
</dbReference>
<name>A0ABV9MSK3_9MICC</name>
<keyword evidence="2" id="KW-1185">Reference proteome</keyword>
<evidence type="ECO:0000313" key="1">
    <source>
        <dbReference type="EMBL" id="MFC4717770.1"/>
    </source>
</evidence>
<comment type="caution">
    <text evidence="1">The sequence shown here is derived from an EMBL/GenBank/DDBJ whole genome shotgun (WGS) entry which is preliminary data.</text>
</comment>
<protein>
    <submittedName>
        <fullName evidence="1">Uncharacterized protein</fullName>
    </submittedName>
</protein>
<sequence>MKPPEIAQAITYANQIDPRIQITDPLVDVWVIGLSHVRADLTKWAIQKYYADANGDGRGSQPITPAVIRRLITSEANKRESQQRALEPPKNKAVRVGDFRKRNPELYDELYQQGREQFYAYLKDKGIPATPPWETTQAAVIDNGFTSTRN</sequence>
<accession>A0ABV9MSK3</accession>
<dbReference type="EMBL" id="JBHSHE010000082">
    <property type="protein sequence ID" value="MFC4717770.1"/>
    <property type="molecule type" value="Genomic_DNA"/>
</dbReference>
<gene>
    <name evidence="1" type="ORF">ACFO7V_16735</name>
</gene>
<dbReference type="Proteomes" id="UP001595884">
    <property type="component" value="Unassembled WGS sequence"/>
</dbReference>
<organism evidence="1 2">
    <name type="scientific">Glutamicibacter bergerei</name>
    <dbReference type="NCBI Taxonomy" id="256702"/>
    <lineage>
        <taxon>Bacteria</taxon>
        <taxon>Bacillati</taxon>
        <taxon>Actinomycetota</taxon>
        <taxon>Actinomycetes</taxon>
        <taxon>Micrococcales</taxon>
        <taxon>Micrococcaceae</taxon>
        <taxon>Glutamicibacter</taxon>
    </lineage>
</organism>
<reference evidence="2" key="1">
    <citation type="journal article" date="2019" name="Int. J. Syst. Evol. Microbiol.">
        <title>The Global Catalogue of Microorganisms (GCM) 10K type strain sequencing project: providing services to taxonomists for standard genome sequencing and annotation.</title>
        <authorList>
            <consortium name="The Broad Institute Genomics Platform"/>
            <consortium name="The Broad Institute Genome Sequencing Center for Infectious Disease"/>
            <person name="Wu L."/>
            <person name="Ma J."/>
        </authorList>
    </citation>
    <scope>NUCLEOTIDE SEQUENCE [LARGE SCALE GENOMIC DNA]</scope>
    <source>
        <strain evidence="2">CGMCC 1.12849</strain>
    </source>
</reference>
<evidence type="ECO:0000313" key="2">
    <source>
        <dbReference type="Proteomes" id="UP001595884"/>
    </source>
</evidence>
<proteinExistence type="predicted"/>